<dbReference type="InterPro" id="IPR001148">
    <property type="entry name" value="CA_dom"/>
</dbReference>
<protein>
    <recommendedName>
        <fullName evidence="5 10">Carbonic anhydrase</fullName>
        <ecNumber evidence="4 10">4.2.1.1</ecNumber>
    </recommendedName>
</protein>
<dbReference type="Proteomes" id="UP001595978">
    <property type="component" value="Unassembled WGS sequence"/>
</dbReference>
<evidence type="ECO:0000256" key="10">
    <source>
        <dbReference type="RuleBase" id="RU367011"/>
    </source>
</evidence>
<evidence type="ECO:0000313" key="13">
    <source>
        <dbReference type="Proteomes" id="UP001595978"/>
    </source>
</evidence>
<evidence type="ECO:0000313" key="12">
    <source>
        <dbReference type="EMBL" id="MFC5540359.1"/>
    </source>
</evidence>
<keyword evidence="13" id="KW-1185">Reference proteome</keyword>
<dbReference type="EC" id="4.2.1.1" evidence="4 10"/>
<evidence type="ECO:0000256" key="5">
    <source>
        <dbReference type="ARBA" id="ARBA00014628"/>
    </source>
</evidence>
<feature type="chain" id="PRO_5045010195" description="Carbonic anhydrase" evidence="10">
    <location>
        <begin position="21"/>
        <end position="263"/>
    </location>
</feature>
<feature type="signal peptide" evidence="10">
    <location>
        <begin position="1"/>
        <end position="20"/>
    </location>
</feature>
<dbReference type="CDD" id="cd03124">
    <property type="entry name" value="alpha_CA_prokaryotic_like"/>
    <property type="match status" value="1"/>
</dbReference>
<dbReference type="Pfam" id="PF00194">
    <property type="entry name" value="Carb_anhydrase"/>
    <property type="match status" value="1"/>
</dbReference>
<dbReference type="PROSITE" id="PS51144">
    <property type="entry name" value="ALPHA_CA_2"/>
    <property type="match status" value="1"/>
</dbReference>
<evidence type="ECO:0000256" key="9">
    <source>
        <dbReference type="ARBA" id="ARBA00048348"/>
    </source>
</evidence>
<keyword evidence="7 10" id="KW-0862">Zinc</keyword>
<dbReference type="SUPFAM" id="SSF51069">
    <property type="entry name" value="Carbonic anhydrase"/>
    <property type="match status" value="1"/>
</dbReference>
<keyword evidence="6 10" id="KW-0479">Metal-binding</keyword>
<evidence type="ECO:0000259" key="11">
    <source>
        <dbReference type="PROSITE" id="PS51144"/>
    </source>
</evidence>
<comment type="catalytic activity">
    <reaction evidence="9 10">
        <text>hydrogencarbonate + H(+) = CO2 + H2O</text>
        <dbReference type="Rhea" id="RHEA:10748"/>
        <dbReference type="ChEBI" id="CHEBI:15377"/>
        <dbReference type="ChEBI" id="CHEBI:15378"/>
        <dbReference type="ChEBI" id="CHEBI:16526"/>
        <dbReference type="ChEBI" id="CHEBI:17544"/>
        <dbReference type="EC" id="4.2.1.1"/>
    </reaction>
</comment>
<dbReference type="RefSeq" id="WP_342469460.1">
    <property type="nucleotide sequence ID" value="NZ_JBHSNQ010000009.1"/>
</dbReference>
<evidence type="ECO:0000256" key="6">
    <source>
        <dbReference type="ARBA" id="ARBA00022723"/>
    </source>
</evidence>
<feature type="domain" description="Alpha-carbonic anhydrase" evidence="11">
    <location>
        <begin position="43"/>
        <end position="261"/>
    </location>
</feature>
<sequence>MKIRHLILLLTFFSFLSATAYFSHQMTSPKQLTGNHEETITKKEVSYFEDETVYAEEKACEKGTMQSPIQIESADVVRKQAPSIRFSYGEEQLGLVKQKHTLEAVSKSNLNFITIDNEQYKFESFHFHQPSEHQIEGQSHDMELHLVHKNEKGELAVVAVFIQSGKENDMIKEVWKFLKDETLKEKEYEAFNLLQFIPEEKTAYYYEGSLTTPPCTEGVRWIIFENPIEFSKDQIALFSKFYGNNNRPLQPANGREIIKISVK</sequence>
<comment type="caution">
    <text evidence="12">The sequence shown here is derived from an EMBL/GenBank/DDBJ whole genome shotgun (WGS) entry which is preliminary data.</text>
</comment>
<dbReference type="PROSITE" id="PS00162">
    <property type="entry name" value="ALPHA_CA_1"/>
    <property type="match status" value="1"/>
</dbReference>
<keyword evidence="8 10" id="KW-0456">Lyase</keyword>
<organism evidence="12 13">
    <name type="scientific">Ureibacillus suwonensis</name>
    <dbReference type="NCBI Taxonomy" id="313007"/>
    <lineage>
        <taxon>Bacteria</taxon>
        <taxon>Bacillati</taxon>
        <taxon>Bacillota</taxon>
        <taxon>Bacilli</taxon>
        <taxon>Bacillales</taxon>
        <taxon>Caryophanaceae</taxon>
        <taxon>Ureibacillus</taxon>
    </lineage>
</organism>
<evidence type="ECO:0000256" key="1">
    <source>
        <dbReference type="ARBA" id="ARBA00001947"/>
    </source>
</evidence>
<evidence type="ECO:0000256" key="2">
    <source>
        <dbReference type="ARBA" id="ARBA00002904"/>
    </source>
</evidence>
<evidence type="ECO:0000256" key="3">
    <source>
        <dbReference type="ARBA" id="ARBA00010718"/>
    </source>
</evidence>
<dbReference type="InterPro" id="IPR036398">
    <property type="entry name" value="CA_dom_sf"/>
</dbReference>
<reference evidence="13" key="1">
    <citation type="journal article" date="2019" name="Int. J. Syst. Evol. Microbiol.">
        <title>The Global Catalogue of Microorganisms (GCM) 10K type strain sequencing project: providing services to taxonomists for standard genome sequencing and annotation.</title>
        <authorList>
            <consortium name="The Broad Institute Genomics Platform"/>
            <consortium name="The Broad Institute Genome Sequencing Center for Infectious Disease"/>
            <person name="Wu L."/>
            <person name="Ma J."/>
        </authorList>
    </citation>
    <scope>NUCLEOTIDE SEQUENCE [LARGE SCALE GENOMIC DNA]</scope>
    <source>
        <strain evidence="13">CCUG 56331</strain>
    </source>
</reference>
<dbReference type="InterPro" id="IPR018338">
    <property type="entry name" value="Carbonic_anhydrase_a-class_CS"/>
</dbReference>
<evidence type="ECO:0000256" key="4">
    <source>
        <dbReference type="ARBA" id="ARBA00012925"/>
    </source>
</evidence>
<accession>A0ABW0R6F6</accession>
<dbReference type="InterPro" id="IPR023561">
    <property type="entry name" value="Carbonic_anhydrase_a-class"/>
</dbReference>
<comment type="function">
    <text evidence="2 10">Reversible hydration of carbon dioxide.</text>
</comment>
<comment type="cofactor">
    <cofactor evidence="1 10">
        <name>Zn(2+)</name>
        <dbReference type="ChEBI" id="CHEBI:29105"/>
    </cofactor>
</comment>
<comment type="similarity">
    <text evidence="3 10">Belongs to the alpha-carbonic anhydrase family.</text>
</comment>
<name>A0ABW0R6F6_9BACL</name>
<dbReference type="EMBL" id="JBHSNQ010000009">
    <property type="protein sequence ID" value="MFC5540359.1"/>
    <property type="molecule type" value="Genomic_DNA"/>
</dbReference>
<evidence type="ECO:0000256" key="7">
    <source>
        <dbReference type="ARBA" id="ARBA00022833"/>
    </source>
</evidence>
<dbReference type="InterPro" id="IPR041891">
    <property type="entry name" value="Alpha_CA_prokaryot-like"/>
</dbReference>
<dbReference type="Gene3D" id="3.10.200.10">
    <property type="entry name" value="Alpha carbonic anhydrase"/>
    <property type="match status" value="1"/>
</dbReference>
<dbReference type="SMART" id="SM01057">
    <property type="entry name" value="Carb_anhydrase"/>
    <property type="match status" value="1"/>
</dbReference>
<proteinExistence type="inferred from homology"/>
<keyword evidence="10" id="KW-0732">Signal</keyword>
<dbReference type="PANTHER" id="PTHR18952">
    <property type="entry name" value="CARBONIC ANHYDRASE"/>
    <property type="match status" value="1"/>
</dbReference>
<gene>
    <name evidence="12" type="ORF">ACFPOH_00930</name>
</gene>
<dbReference type="PANTHER" id="PTHR18952:SF265">
    <property type="entry name" value="CARBONIC ANHYDRASE"/>
    <property type="match status" value="1"/>
</dbReference>
<evidence type="ECO:0000256" key="8">
    <source>
        <dbReference type="ARBA" id="ARBA00023239"/>
    </source>
</evidence>